<sequence>MSEDVIHNDSTLITNKNESHKNVFSSVFGICSNETEDSVSSYHRNNIHKKKYQFIEKDSMINELDEKIQNCWIEKTFKIRECIKFIPSSNEKDKCCCGNYSSFHSHKALSRFTTAIINKKFPKTVNNKKWSILEHTEIKNTDSYGTIEFQGGNHAHKAYYCRVGFDSNPKDILYLMEKIWKLETPNLVITVHGGMTNFEIQQKLGKVFREGLLKAAQTTGAWIITSGIDSGVVRHVAKALDDAGISARMRSKIVLLGIAPYGLLSNREKFIGKNIVIPIDYQPYSIRNNYTMLNDRHSYFLLVDNGTVGRYGADMILRKRFENYLTLPSNISYPAKRIPIVCVILEGGICTLESALQYVTSKPPCPIIVCDGSGRISDLLSFAQKNLLPNGSLPPTTRNDLENLIRKIFNADPNTAHEILNNIMKCVNQKDLLTIYRYGEEGSKDVDYAILTAILRGQNLSPIDQLYLTLSWNRVDIARSHIFVKNKEFNSNDLYSTLMDALLLERIDFVKLLFENGVNLSKFLTVTRLERLYNFDKQEILSLLQFLIGSQTESKRYKNLTLFDIGIIIEKLMGNAYRSNYTTRQHKSRNTILNKSKSNLFPSSNSKIGSLVLSSGNCSTNSIFYNGKNETLKETDFGGKNNYIQNQSIESKKEVDFSFPLNELMIWVILTKRHELAKFLWQYGEEAMARSLIAIRLYKGMAKVASDDYTALEVSTILREHANDFKKLSLELLDHCYQQDDRQTKKMLTTQLPNWGHHTCLSLAFLANNKEFLAHPCCQILLAELWYGGLRFRSQSNIKVIAAVLFPPTILLLDFKSSAYNLPNNISYKKKDLSLNESDYLINNYRNINGNVVTTFSEENEIEDENYYRYPSREHLSQKRRSVVSLTYNSLFPEGQWGWRKLLGKKENYNIKNSDETDKINISYTDKQKDCTYINSSNLEKKIDGHEKLSLGDKIYHWIILLFYKLLLFYRAPITSFWIWVLSFSVFLTTLTFILLVELPAEPSIYEWYIFINVIAITLEHLRKLLILESSSVMEKIRVFYNTTYWHILTATAVITYFIGFSFRLHKDMIHTHGRIILSINSVFWYMKLFDFLSVHPKIGPYITMAGKMVLNMSYIIVMLLVTLMAFGLSRQAITYPHEKFNWLLVRNIFYKPYFMLYGEVYAGEIDTCGDEGTNCVPGGWIPPIIMTIFLLVANILLINMLIAIFNNIFTITNAMSQQVWMFQRYSQVLEYQDTPIIPPPFTPLIHLYLIISSIIKWSVRKKKNIKASTDFKKVKNMMPFTIKKIHMTNDELRRIHDFEEDCMDDLCRKKNSVVKKNCEIDNSHIYNENFEIMTGKIVELINENQNLKNNLNKINEDLKNIEENQQFIIQMVIQNREKRKNSEAVNDNEIDYALTLEDIEDPDSESDEPFMRSRIPTYVGDKIPLKHYVLPQYTSITDGLSNKLRLREWHKLSLSRYSQNDDQLGNEANFDINVNEIKSSNFLSDMQDMMKINNDEDNLYFNPLCPKVSCHHSTSKNDNILTTVPLQSSTKKQFD</sequence>
<dbReference type="InterPro" id="IPR057366">
    <property type="entry name" value="TRPM-like"/>
</dbReference>
<dbReference type="PANTHER" id="PTHR13800">
    <property type="entry name" value="TRANSIENT RECEPTOR POTENTIAL CATION CHANNEL, SUBFAMILY M, MEMBER 6"/>
    <property type="match status" value="1"/>
</dbReference>
<evidence type="ECO:0000256" key="3">
    <source>
        <dbReference type="ARBA" id="ARBA00022692"/>
    </source>
</evidence>
<evidence type="ECO:0000256" key="6">
    <source>
        <dbReference type="ARBA" id="ARBA00023136"/>
    </source>
</evidence>
<dbReference type="Pfam" id="PF18139">
    <property type="entry name" value="LSDAT_euk"/>
    <property type="match status" value="1"/>
</dbReference>
<dbReference type="AlphaFoldDB" id="A0A0K0EEN8"/>
<keyword evidence="6 9" id="KW-0472">Membrane</keyword>
<name>A0A0K0EEN8_STRER</name>
<feature type="domain" description="TRPM SLOG" evidence="11">
    <location>
        <begin position="158"/>
        <end position="426"/>
    </location>
</feature>
<protein>
    <submittedName>
        <fullName evidence="14">LSDAT_euk domain-containing protein</fullName>
    </submittedName>
    <submittedName>
        <fullName evidence="15">TRPM SLOG domain-containing protein</fullName>
    </submittedName>
</protein>
<feature type="coiled-coil region" evidence="8">
    <location>
        <begin position="1331"/>
        <end position="1365"/>
    </location>
</feature>
<dbReference type="InterPro" id="IPR050927">
    <property type="entry name" value="TRPM"/>
</dbReference>
<dbReference type="GO" id="GO:0005261">
    <property type="term" value="F:monoatomic cation channel activity"/>
    <property type="evidence" value="ECO:0007669"/>
    <property type="project" value="TreeGrafter"/>
</dbReference>
<evidence type="ECO:0000256" key="7">
    <source>
        <dbReference type="ARBA" id="ARBA00023303"/>
    </source>
</evidence>
<keyword evidence="2" id="KW-0813">Transport</keyword>
<dbReference type="Pfam" id="PF00520">
    <property type="entry name" value="Ion_trans"/>
    <property type="match status" value="1"/>
</dbReference>
<keyword evidence="3 9" id="KW-0812">Transmembrane</keyword>
<feature type="transmembrane region" description="Helical" evidence="9">
    <location>
        <begin position="1110"/>
        <end position="1129"/>
    </location>
</feature>
<keyword evidence="8" id="KW-0175">Coiled coil</keyword>
<dbReference type="Proteomes" id="UP000035681">
    <property type="component" value="Unplaced"/>
</dbReference>
<accession>A0A0K0EEN8</accession>
<organism evidence="14">
    <name type="scientific">Strongyloides stercoralis</name>
    <name type="common">Threadworm</name>
    <dbReference type="NCBI Taxonomy" id="6248"/>
    <lineage>
        <taxon>Eukaryota</taxon>
        <taxon>Metazoa</taxon>
        <taxon>Ecdysozoa</taxon>
        <taxon>Nematoda</taxon>
        <taxon>Chromadorea</taxon>
        <taxon>Rhabditida</taxon>
        <taxon>Tylenchina</taxon>
        <taxon>Panagrolaimomorpha</taxon>
        <taxon>Strongyloidoidea</taxon>
        <taxon>Strongyloididae</taxon>
        <taxon>Strongyloides</taxon>
    </lineage>
</organism>
<evidence type="ECO:0000256" key="2">
    <source>
        <dbReference type="ARBA" id="ARBA00022448"/>
    </source>
</evidence>
<proteinExistence type="predicted"/>
<dbReference type="Pfam" id="PF25508">
    <property type="entry name" value="TRPM2"/>
    <property type="match status" value="2"/>
</dbReference>
<dbReference type="InterPro" id="IPR041491">
    <property type="entry name" value="TRPM_SLOG"/>
</dbReference>
<keyword evidence="5" id="KW-0406">Ion transport</keyword>
<dbReference type="InterPro" id="IPR005821">
    <property type="entry name" value="Ion_trans_dom"/>
</dbReference>
<evidence type="ECO:0000256" key="8">
    <source>
        <dbReference type="SAM" id="Coils"/>
    </source>
</evidence>
<reference evidence="14" key="1">
    <citation type="submission" date="2015-08" db="UniProtKB">
        <authorList>
            <consortium name="WormBaseParasite"/>
        </authorList>
    </citation>
    <scope>IDENTIFICATION</scope>
</reference>
<dbReference type="WBParaSite" id="TCONS_00009726.p1">
    <property type="protein sequence ID" value="TCONS_00009726.p1"/>
    <property type="gene ID" value="XLOC_007491"/>
</dbReference>
<evidence type="ECO:0000256" key="1">
    <source>
        <dbReference type="ARBA" id="ARBA00004141"/>
    </source>
</evidence>
<keyword evidence="7" id="KW-0407">Ion channel</keyword>
<evidence type="ECO:0000313" key="15">
    <source>
        <dbReference type="WBParaSite" id="TCONS_00009726.p1"/>
    </source>
</evidence>
<comment type="subcellular location">
    <subcellularLocation>
        <location evidence="1">Membrane</location>
        <topology evidence="1">Multi-pass membrane protein</topology>
    </subcellularLocation>
</comment>
<dbReference type="STRING" id="6248.A0A0K0EEN8"/>
<evidence type="ECO:0000259" key="12">
    <source>
        <dbReference type="Pfam" id="PF25508"/>
    </source>
</evidence>
<feature type="domain" description="TRPM-like" evidence="12">
    <location>
        <begin position="481"/>
        <end position="597"/>
    </location>
</feature>
<evidence type="ECO:0000313" key="14">
    <source>
        <dbReference type="WBParaSite" id="SSTP_0000794900.1"/>
    </source>
</evidence>
<feature type="transmembrane region" description="Helical" evidence="9">
    <location>
        <begin position="977"/>
        <end position="996"/>
    </location>
</feature>
<feature type="transmembrane region" description="Helical" evidence="9">
    <location>
        <begin position="955"/>
        <end position="970"/>
    </location>
</feature>
<evidence type="ECO:0000259" key="11">
    <source>
        <dbReference type="Pfam" id="PF18139"/>
    </source>
</evidence>
<evidence type="ECO:0000313" key="13">
    <source>
        <dbReference type="Proteomes" id="UP000035681"/>
    </source>
</evidence>
<keyword evidence="13" id="KW-1185">Reference proteome</keyword>
<dbReference type="GO" id="GO:0005886">
    <property type="term" value="C:plasma membrane"/>
    <property type="evidence" value="ECO:0007669"/>
    <property type="project" value="TreeGrafter"/>
</dbReference>
<feature type="domain" description="Ion transport" evidence="10">
    <location>
        <begin position="978"/>
        <end position="1212"/>
    </location>
</feature>
<feature type="transmembrane region" description="Helical" evidence="9">
    <location>
        <begin position="1181"/>
        <end position="1206"/>
    </location>
</feature>
<dbReference type="GO" id="GO:0030001">
    <property type="term" value="P:metal ion transport"/>
    <property type="evidence" value="ECO:0007669"/>
    <property type="project" value="TreeGrafter"/>
</dbReference>
<feature type="transmembrane region" description="Helical" evidence="9">
    <location>
        <begin position="1039"/>
        <end position="1060"/>
    </location>
</feature>
<evidence type="ECO:0000256" key="9">
    <source>
        <dbReference type="SAM" id="Phobius"/>
    </source>
</evidence>
<evidence type="ECO:0000256" key="4">
    <source>
        <dbReference type="ARBA" id="ARBA00022989"/>
    </source>
</evidence>
<evidence type="ECO:0000256" key="5">
    <source>
        <dbReference type="ARBA" id="ARBA00023065"/>
    </source>
</evidence>
<dbReference type="PANTHER" id="PTHR13800:SF1">
    <property type="entry name" value="TRANSIENT RECEPTOR POTENTIAL CATION CHANNEL TRPM"/>
    <property type="match status" value="1"/>
</dbReference>
<evidence type="ECO:0000259" key="10">
    <source>
        <dbReference type="Pfam" id="PF00520"/>
    </source>
</evidence>
<feature type="domain" description="TRPM-like" evidence="12">
    <location>
        <begin position="642"/>
        <end position="775"/>
    </location>
</feature>
<keyword evidence="4 9" id="KW-1133">Transmembrane helix</keyword>
<dbReference type="WBParaSite" id="SSTP_0000794900.1">
    <property type="protein sequence ID" value="SSTP_0000794900.1"/>
    <property type="gene ID" value="SSTP_0000794900"/>
</dbReference>